<dbReference type="AlphaFoldDB" id="A0A512B9W3"/>
<gene>
    <name evidence="1" type="ORF">SAE01_12520</name>
</gene>
<name>A0A512B9W3_9BACT</name>
<evidence type="ECO:0000313" key="1">
    <source>
        <dbReference type="EMBL" id="GEO08756.1"/>
    </source>
</evidence>
<proteinExistence type="predicted"/>
<organism evidence="1 2">
    <name type="scientific">Segetibacter aerophilus</name>
    <dbReference type="NCBI Taxonomy" id="670293"/>
    <lineage>
        <taxon>Bacteria</taxon>
        <taxon>Pseudomonadati</taxon>
        <taxon>Bacteroidota</taxon>
        <taxon>Chitinophagia</taxon>
        <taxon>Chitinophagales</taxon>
        <taxon>Chitinophagaceae</taxon>
        <taxon>Segetibacter</taxon>
    </lineage>
</organism>
<protein>
    <submittedName>
        <fullName evidence="1">Uncharacterized protein</fullName>
    </submittedName>
</protein>
<comment type="caution">
    <text evidence="1">The sequence shown here is derived from an EMBL/GenBank/DDBJ whole genome shotgun (WGS) entry which is preliminary data.</text>
</comment>
<evidence type="ECO:0000313" key="2">
    <source>
        <dbReference type="Proteomes" id="UP000321513"/>
    </source>
</evidence>
<accession>A0A512B9W3</accession>
<dbReference type="Proteomes" id="UP000321513">
    <property type="component" value="Unassembled WGS sequence"/>
</dbReference>
<reference evidence="1 2" key="1">
    <citation type="submission" date="2019-07" db="EMBL/GenBank/DDBJ databases">
        <title>Whole genome shotgun sequence of Segetibacter aerophilus NBRC 106135.</title>
        <authorList>
            <person name="Hosoyama A."/>
            <person name="Uohara A."/>
            <person name="Ohji S."/>
            <person name="Ichikawa N."/>
        </authorList>
    </citation>
    <scope>NUCLEOTIDE SEQUENCE [LARGE SCALE GENOMIC DNA]</scope>
    <source>
        <strain evidence="1 2">NBRC 106135</strain>
    </source>
</reference>
<keyword evidence="2" id="KW-1185">Reference proteome</keyword>
<dbReference type="EMBL" id="BJYT01000004">
    <property type="protein sequence ID" value="GEO08756.1"/>
    <property type="molecule type" value="Genomic_DNA"/>
</dbReference>
<dbReference type="RefSeq" id="WP_147202822.1">
    <property type="nucleotide sequence ID" value="NZ_BJYT01000004.1"/>
</dbReference>
<sequence>MDIKIYSANGPLISGFVNGDEVYSKFSEIGAVEVKPQGALAGPNDNFQIILTPVEVAVALGLAEIGKEIGRELLKLMVADFYESKKKVFATAKGYVSKLVQNILWATGIVPSGVSLMLGLELQLPNNPVLRDRNICFNLAGLSKSDIETRLFLLAVYGDSIKEFIKDISEQYNNGEKGGLTFVENTDCSVCISLDADTHPYVEHYLTKVVSGYYTQTYSRTTFRKIY</sequence>